<dbReference type="AlphaFoldDB" id="A0A2S6H8A8"/>
<evidence type="ECO:0000313" key="1">
    <source>
        <dbReference type="EMBL" id="PPK73636.1"/>
    </source>
</evidence>
<keyword evidence="2" id="KW-1185">Reference proteome</keyword>
<accession>A0A2S6H8A8</accession>
<evidence type="ECO:0000313" key="2">
    <source>
        <dbReference type="Proteomes" id="UP000238071"/>
    </source>
</evidence>
<proteinExistence type="predicted"/>
<gene>
    <name evidence="1" type="ORF">B0F88_101166</name>
</gene>
<reference evidence="1 2" key="1">
    <citation type="submission" date="2018-02" db="EMBL/GenBank/DDBJ databases">
        <title>Subsurface microbial communities from deep shales in Ohio and West Virginia, USA.</title>
        <authorList>
            <person name="Wrighton K."/>
        </authorList>
    </citation>
    <scope>NUCLEOTIDE SEQUENCE [LARGE SCALE GENOMIC DNA]</scope>
    <source>
        <strain evidence="1 2">OWC-G53F</strain>
    </source>
</reference>
<comment type="caution">
    <text evidence="1">The sequence shown here is derived from an EMBL/GenBank/DDBJ whole genome shotgun (WGS) entry which is preliminary data.</text>
</comment>
<dbReference type="EMBL" id="PTIY01000001">
    <property type="protein sequence ID" value="PPK73636.1"/>
    <property type="molecule type" value="Genomic_DNA"/>
</dbReference>
<protein>
    <submittedName>
        <fullName evidence="1">Uncharacterized protein</fullName>
    </submittedName>
</protein>
<dbReference type="Proteomes" id="UP000238071">
    <property type="component" value="Unassembled WGS sequence"/>
</dbReference>
<organism evidence="1 2">
    <name type="scientific">Methylobacter tundripaludum</name>
    <dbReference type="NCBI Taxonomy" id="173365"/>
    <lineage>
        <taxon>Bacteria</taxon>
        <taxon>Pseudomonadati</taxon>
        <taxon>Pseudomonadota</taxon>
        <taxon>Gammaproteobacteria</taxon>
        <taxon>Methylococcales</taxon>
        <taxon>Methylococcaceae</taxon>
        <taxon>Methylobacter</taxon>
    </lineage>
</organism>
<name>A0A2S6H8A8_9GAMM</name>
<sequence>MLKERVKNRENLGFNGGHKEISNCRESGRDGNFFGELIAIRFSRPDSPVISLQADLLTPNSSAIKAIKC</sequence>